<evidence type="ECO:0000313" key="2">
    <source>
        <dbReference type="Proteomes" id="UP000805193"/>
    </source>
</evidence>
<accession>A0AC60PSX5</accession>
<protein>
    <submittedName>
        <fullName evidence="1">Uncharacterized protein</fullName>
    </submittedName>
</protein>
<proteinExistence type="predicted"/>
<keyword evidence="2" id="KW-1185">Reference proteome</keyword>
<evidence type="ECO:0000313" key="1">
    <source>
        <dbReference type="EMBL" id="KAG0424245.1"/>
    </source>
</evidence>
<dbReference type="Proteomes" id="UP000805193">
    <property type="component" value="Unassembled WGS sequence"/>
</dbReference>
<reference evidence="1 2" key="1">
    <citation type="journal article" date="2020" name="Cell">
        <title>Large-Scale Comparative Analyses of Tick Genomes Elucidate Their Genetic Diversity and Vector Capacities.</title>
        <authorList>
            <consortium name="Tick Genome and Microbiome Consortium (TIGMIC)"/>
            <person name="Jia N."/>
            <person name="Wang J."/>
            <person name="Shi W."/>
            <person name="Du L."/>
            <person name="Sun Y."/>
            <person name="Zhan W."/>
            <person name="Jiang J.F."/>
            <person name="Wang Q."/>
            <person name="Zhang B."/>
            <person name="Ji P."/>
            <person name="Bell-Sakyi L."/>
            <person name="Cui X.M."/>
            <person name="Yuan T.T."/>
            <person name="Jiang B.G."/>
            <person name="Yang W.F."/>
            <person name="Lam T.T."/>
            <person name="Chang Q.C."/>
            <person name="Ding S.J."/>
            <person name="Wang X.J."/>
            <person name="Zhu J.G."/>
            <person name="Ruan X.D."/>
            <person name="Zhao L."/>
            <person name="Wei J.T."/>
            <person name="Ye R.Z."/>
            <person name="Que T.C."/>
            <person name="Du C.H."/>
            <person name="Zhou Y.H."/>
            <person name="Cheng J.X."/>
            <person name="Dai P.F."/>
            <person name="Guo W.B."/>
            <person name="Han X.H."/>
            <person name="Huang E.J."/>
            <person name="Li L.F."/>
            <person name="Wei W."/>
            <person name="Gao Y.C."/>
            <person name="Liu J.Z."/>
            <person name="Shao H.Z."/>
            <person name="Wang X."/>
            <person name="Wang C.C."/>
            <person name="Yang T.C."/>
            <person name="Huo Q.B."/>
            <person name="Li W."/>
            <person name="Chen H.Y."/>
            <person name="Chen S.E."/>
            <person name="Zhou L.G."/>
            <person name="Ni X.B."/>
            <person name="Tian J.H."/>
            <person name="Sheng Y."/>
            <person name="Liu T."/>
            <person name="Pan Y.S."/>
            <person name="Xia L.Y."/>
            <person name="Li J."/>
            <person name="Zhao F."/>
            <person name="Cao W.C."/>
        </authorList>
    </citation>
    <scope>NUCLEOTIDE SEQUENCE [LARGE SCALE GENOMIC DNA]</scope>
    <source>
        <strain evidence="1">Iper-2018</strain>
    </source>
</reference>
<comment type="caution">
    <text evidence="1">The sequence shown here is derived from an EMBL/GenBank/DDBJ whole genome shotgun (WGS) entry which is preliminary data.</text>
</comment>
<gene>
    <name evidence="1" type="ORF">HPB47_000040</name>
</gene>
<sequence>MHEAITDASASGIPHWNRRVEWSPALTREQVQPPRYRPPFSRRRGPHPPPRNTATGPVGRTRRAADTAAASTTTDVGAGSGYHGRVPHTMALFHAPPLTKSQLFQHRAGPVPRGRGHG</sequence>
<organism evidence="1 2">
    <name type="scientific">Ixodes persulcatus</name>
    <name type="common">Taiga tick</name>
    <dbReference type="NCBI Taxonomy" id="34615"/>
    <lineage>
        <taxon>Eukaryota</taxon>
        <taxon>Metazoa</taxon>
        <taxon>Ecdysozoa</taxon>
        <taxon>Arthropoda</taxon>
        <taxon>Chelicerata</taxon>
        <taxon>Arachnida</taxon>
        <taxon>Acari</taxon>
        <taxon>Parasitiformes</taxon>
        <taxon>Ixodida</taxon>
        <taxon>Ixodoidea</taxon>
        <taxon>Ixodidae</taxon>
        <taxon>Ixodinae</taxon>
        <taxon>Ixodes</taxon>
    </lineage>
</organism>
<dbReference type="EMBL" id="JABSTQ010010001">
    <property type="protein sequence ID" value="KAG0424245.1"/>
    <property type="molecule type" value="Genomic_DNA"/>
</dbReference>
<name>A0AC60PSX5_IXOPE</name>